<dbReference type="KEGG" id="dmp:FAK_10220"/>
<name>A0AAU9ETU4_9BACT</name>
<dbReference type="SUPFAM" id="SSF46785">
    <property type="entry name" value="Winged helix' DNA-binding domain"/>
    <property type="match status" value="1"/>
</dbReference>
<dbReference type="Gene3D" id="1.10.10.10">
    <property type="entry name" value="Winged helix-like DNA-binding domain superfamily/Winged helix DNA-binding domain"/>
    <property type="match status" value="1"/>
</dbReference>
<keyword evidence="3" id="KW-0804">Transcription</keyword>
<keyword evidence="1" id="KW-0805">Transcription regulation</keyword>
<keyword evidence="6" id="KW-1185">Reference proteome</keyword>
<accession>A0AAU9ETU4</accession>
<dbReference type="GO" id="GO:0003700">
    <property type="term" value="F:DNA-binding transcription factor activity"/>
    <property type="evidence" value="ECO:0007669"/>
    <property type="project" value="InterPro"/>
</dbReference>
<dbReference type="RefSeq" id="WP_338605685.1">
    <property type="nucleotide sequence ID" value="NZ_AP028679.1"/>
</dbReference>
<dbReference type="CDD" id="cd07377">
    <property type="entry name" value="WHTH_GntR"/>
    <property type="match status" value="1"/>
</dbReference>
<evidence type="ECO:0000313" key="5">
    <source>
        <dbReference type="EMBL" id="BEQ13956.1"/>
    </source>
</evidence>
<dbReference type="GO" id="GO:0045892">
    <property type="term" value="P:negative regulation of DNA-templated transcription"/>
    <property type="evidence" value="ECO:0007669"/>
    <property type="project" value="TreeGrafter"/>
</dbReference>
<dbReference type="InterPro" id="IPR036388">
    <property type="entry name" value="WH-like_DNA-bd_sf"/>
</dbReference>
<proteinExistence type="predicted"/>
<dbReference type="SMART" id="SM00866">
    <property type="entry name" value="UTRA"/>
    <property type="match status" value="1"/>
</dbReference>
<dbReference type="InterPro" id="IPR011663">
    <property type="entry name" value="UTRA"/>
</dbReference>
<dbReference type="InterPro" id="IPR000524">
    <property type="entry name" value="Tscrpt_reg_HTH_GntR"/>
</dbReference>
<dbReference type="InterPro" id="IPR050679">
    <property type="entry name" value="Bact_HTH_transcr_reg"/>
</dbReference>
<evidence type="ECO:0000256" key="3">
    <source>
        <dbReference type="ARBA" id="ARBA00023163"/>
    </source>
</evidence>
<dbReference type="InterPro" id="IPR028978">
    <property type="entry name" value="Chorismate_lyase_/UTRA_dom_sf"/>
</dbReference>
<dbReference type="PANTHER" id="PTHR44846">
    <property type="entry name" value="MANNOSYL-D-GLYCERATE TRANSPORT/METABOLISM SYSTEM REPRESSOR MNGR-RELATED"/>
    <property type="match status" value="1"/>
</dbReference>
<dbReference type="Pfam" id="PF07702">
    <property type="entry name" value="UTRA"/>
    <property type="match status" value="1"/>
</dbReference>
<reference evidence="6" key="1">
    <citation type="journal article" date="2023" name="Arch. Microbiol.">
        <title>Desulfoferula mesophilus gen. nov. sp. nov., a mesophilic sulfate-reducing bacterium isolated from a brackish lake sediment.</title>
        <authorList>
            <person name="Watanabe T."/>
            <person name="Yabe T."/>
            <person name="Tsuji J.M."/>
            <person name="Fukui M."/>
        </authorList>
    </citation>
    <scope>NUCLEOTIDE SEQUENCE [LARGE SCALE GENOMIC DNA]</scope>
    <source>
        <strain evidence="6">12FAK</strain>
    </source>
</reference>
<evidence type="ECO:0000256" key="1">
    <source>
        <dbReference type="ARBA" id="ARBA00023015"/>
    </source>
</evidence>
<dbReference type="SMART" id="SM00345">
    <property type="entry name" value="HTH_GNTR"/>
    <property type="match status" value="1"/>
</dbReference>
<evidence type="ECO:0000313" key="6">
    <source>
        <dbReference type="Proteomes" id="UP001366166"/>
    </source>
</evidence>
<evidence type="ECO:0000256" key="2">
    <source>
        <dbReference type="ARBA" id="ARBA00023125"/>
    </source>
</evidence>
<dbReference type="PROSITE" id="PS50949">
    <property type="entry name" value="HTH_GNTR"/>
    <property type="match status" value="1"/>
</dbReference>
<dbReference type="EMBL" id="AP028679">
    <property type="protein sequence ID" value="BEQ13956.1"/>
    <property type="molecule type" value="Genomic_DNA"/>
</dbReference>
<dbReference type="Pfam" id="PF00392">
    <property type="entry name" value="GntR"/>
    <property type="match status" value="1"/>
</dbReference>
<dbReference type="PRINTS" id="PR00035">
    <property type="entry name" value="HTHGNTR"/>
</dbReference>
<organism evidence="5 6">
    <name type="scientific">Desulfoferula mesophila</name>
    <dbReference type="NCBI Taxonomy" id="3058419"/>
    <lineage>
        <taxon>Bacteria</taxon>
        <taxon>Pseudomonadati</taxon>
        <taxon>Thermodesulfobacteriota</taxon>
        <taxon>Desulfarculia</taxon>
        <taxon>Desulfarculales</taxon>
        <taxon>Desulfarculaceae</taxon>
        <taxon>Desulfoferula</taxon>
    </lineage>
</organism>
<sequence>MKADSKKGPNGVSAPLVVAKAIDKSSRMPAYAQMADILRSSISQGEYPPGARLPAESALAKAYGVSAMTARQAVSVLEEEGLVRRVQGSGTYVRKVGVAASNFGLEALGGILADRDNLQVRIVKAAVKKTPGVEKEVLGLKPNEPVIVVERVISHRNEPFTLHISYTSFDPTSPTVESMLDTVVLTGLIFQEGYSKFKRGALRLMPALLDAREAGLLKLPEGAPVFKLEHLFYDFDNRPTAFGWFLVSHEKMPLLSKVGVWDE</sequence>
<keyword evidence="2" id="KW-0238">DNA-binding</keyword>
<feature type="domain" description="HTH gntR-type" evidence="4">
    <location>
        <begin position="28"/>
        <end position="96"/>
    </location>
</feature>
<protein>
    <submittedName>
        <fullName evidence="5">Phosphonate metabolism transcriptional regulator PhnF</fullName>
    </submittedName>
</protein>
<dbReference type="PANTHER" id="PTHR44846:SF17">
    <property type="entry name" value="GNTR-FAMILY TRANSCRIPTIONAL REGULATOR"/>
    <property type="match status" value="1"/>
</dbReference>
<dbReference type="Gene3D" id="3.40.1410.10">
    <property type="entry name" value="Chorismate lyase-like"/>
    <property type="match status" value="1"/>
</dbReference>
<evidence type="ECO:0000259" key="4">
    <source>
        <dbReference type="PROSITE" id="PS50949"/>
    </source>
</evidence>
<dbReference type="SUPFAM" id="SSF64288">
    <property type="entry name" value="Chorismate lyase-like"/>
    <property type="match status" value="1"/>
</dbReference>
<dbReference type="AlphaFoldDB" id="A0AAU9ETU4"/>
<dbReference type="GO" id="GO:0003677">
    <property type="term" value="F:DNA binding"/>
    <property type="evidence" value="ECO:0007669"/>
    <property type="project" value="UniProtKB-KW"/>
</dbReference>
<dbReference type="InterPro" id="IPR036390">
    <property type="entry name" value="WH_DNA-bd_sf"/>
</dbReference>
<dbReference type="Proteomes" id="UP001366166">
    <property type="component" value="Chromosome"/>
</dbReference>
<gene>
    <name evidence="5" type="ORF">FAK_10220</name>
</gene>